<keyword evidence="8" id="KW-0997">Cell inner membrane</keyword>
<dbReference type="PANTHER" id="PTHR33908:SF3">
    <property type="entry name" value="UNDECAPRENYL PHOSPHATE-ALPHA-4-AMINO-4-DEOXY-L-ARABINOSE ARABINOSYL TRANSFERASE"/>
    <property type="match status" value="1"/>
</dbReference>
<evidence type="ECO:0000256" key="14">
    <source>
        <dbReference type="ARBA" id="ARBA00022989"/>
    </source>
</evidence>
<feature type="transmembrane region" description="Helical" evidence="19">
    <location>
        <begin position="383"/>
        <end position="404"/>
    </location>
</feature>
<keyword evidence="10 19" id="KW-0328">Glycosyltransferase</keyword>
<evidence type="ECO:0000256" key="15">
    <source>
        <dbReference type="ARBA" id="ARBA00023098"/>
    </source>
</evidence>
<accession>A0A0G4PZV4</accession>
<comment type="function">
    <text evidence="17 19">Catalyzes the transfer of the L-Ara4N moiety of the glycolipid undecaprenyl phosphate-alpha-L-Ara4N to lipid A. The modified arabinose is attached to lipid A and is required for resistance to polymyxin and cationic antimicrobial peptides.</text>
</comment>
<evidence type="ECO:0000259" key="20">
    <source>
        <dbReference type="Pfam" id="PF02366"/>
    </source>
</evidence>
<evidence type="ECO:0000256" key="10">
    <source>
        <dbReference type="ARBA" id="ARBA00022676"/>
    </source>
</evidence>
<evidence type="ECO:0000256" key="9">
    <source>
        <dbReference type="ARBA" id="ARBA00022556"/>
    </source>
</evidence>
<dbReference type="Pfam" id="PF02366">
    <property type="entry name" value="PMT"/>
    <property type="match status" value="1"/>
</dbReference>
<dbReference type="InterPro" id="IPR050297">
    <property type="entry name" value="LipidA_mod_glycosyltrf_83"/>
</dbReference>
<evidence type="ECO:0000256" key="19">
    <source>
        <dbReference type="HAMAP-Rule" id="MF_01165"/>
    </source>
</evidence>
<keyword evidence="9 19" id="KW-0441">Lipid A biosynthesis</keyword>
<proteinExistence type="inferred from homology"/>
<evidence type="ECO:0000256" key="8">
    <source>
        <dbReference type="ARBA" id="ARBA00022519"/>
    </source>
</evidence>
<dbReference type="HAMAP" id="MF_01165">
    <property type="entry name" value="ArnT_transfer"/>
    <property type="match status" value="1"/>
</dbReference>
<feature type="domain" description="ArnT-like N-terminal" evidence="20">
    <location>
        <begin position="11"/>
        <end position="241"/>
    </location>
</feature>
<organism evidence="21 22">
    <name type="scientific">Proteus penneri</name>
    <dbReference type="NCBI Taxonomy" id="102862"/>
    <lineage>
        <taxon>Bacteria</taxon>
        <taxon>Pseudomonadati</taxon>
        <taxon>Pseudomonadota</taxon>
        <taxon>Gammaproteobacteria</taxon>
        <taxon>Enterobacterales</taxon>
        <taxon>Morganellaceae</taxon>
        <taxon>Proteus</taxon>
    </lineage>
</organism>
<evidence type="ECO:0000256" key="7">
    <source>
        <dbReference type="ARBA" id="ARBA00022516"/>
    </source>
</evidence>
<dbReference type="InterPro" id="IPR022839">
    <property type="entry name" value="ArnT"/>
</dbReference>
<feature type="transmembrane region" description="Helical" evidence="19">
    <location>
        <begin position="85"/>
        <end position="106"/>
    </location>
</feature>
<dbReference type="EC" id="2.4.2.43" evidence="4 19"/>
<reference evidence="22" key="1">
    <citation type="submission" date="2015-06" db="EMBL/GenBank/DDBJ databases">
        <authorList>
            <person name="Urmite Genomes"/>
        </authorList>
    </citation>
    <scope>NUCLEOTIDE SEQUENCE [LARGE SCALE GENOMIC DNA]</scope>
    <source>
        <strain evidence="22">CSUR P1867</strain>
    </source>
</reference>
<evidence type="ECO:0000256" key="2">
    <source>
        <dbReference type="ARBA" id="ARBA00005200"/>
    </source>
</evidence>
<evidence type="ECO:0000256" key="18">
    <source>
        <dbReference type="ARBA" id="ARBA00034054"/>
    </source>
</evidence>
<evidence type="ECO:0000256" key="6">
    <source>
        <dbReference type="ARBA" id="ARBA00022475"/>
    </source>
</evidence>
<dbReference type="EMBL" id="CVRY01000001">
    <property type="protein sequence ID" value="CRL58939.1"/>
    <property type="molecule type" value="Genomic_DNA"/>
</dbReference>
<evidence type="ECO:0000256" key="3">
    <source>
        <dbReference type="ARBA" id="ARBA00010814"/>
    </source>
</evidence>
<dbReference type="AlphaFoldDB" id="A0A0G4PZV4"/>
<dbReference type="PANTHER" id="PTHR33908">
    <property type="entry name" value="MANNOSYLTRANSFERASE YKCB-RELATED"/>
    <property type="match status" value="1"/>
</dbReference>
<feature type="transmembrane region" description="Helical" evidence="19">
    <location>
        <begin position="115"/>
        <end position="138"/>
    </location>
</feature>
<keyword evidence="12 19" id="KW-0812">Transmembrane</keyword>
<feature type="transmembrane region" description="Helical" evidence="19">
    <location>
        <begin position="296"/>
        <end position="313"/>
    </location>
</feature>
<evidence type="ECO:0000256" key="5">
    <source>
        <dbReference type="ARBA" id="ARBA00015532"/>
    </source>
</evidence>
<keyword evidence="15 19" id="KW-0443">Lipid metabolism</keyword>
<name>A0A0G4PZV4_9GAMM</name>
<comment type="pathway">
    <text evidence="2 19">Lipopolysaccharide metabolism; 4-amino-4-deoxy-beta-L-arabinose-lipid A biosynthesis.</text>
</comment>
<keyword evidence="11 19" id="KW-0808">Transferase</keyword>
<evidence type="ECO:0000256" key="4">
    <source>
        <dbReference type="ARBA" id="ARBA00012056"/>
    </source>
</evidence>
<evidence type="ECO:0000256" key="13">
    <source>
        <dbReference type="ARBA" id="ARBA00022985"/>
    </source>
</evidence>
<evidence type="ECO:0000256" key="12">
    <source>
        <dbReference type="ARBA" id="ARBA00022692"/>
    </source>
</evidence>
<dbReference type="Proteomes" id="UP000183920">
    <property type="component" value="Unassembled WGS sequence"/>
</dbReference>
<evidence type="ECO:0000313" key="22">
    <source>
        <dbReference type="Proteomes" id="UP000183920"/>
    </source>
</evidence>
<sequence>MLNNRASKIGAILLALFFVLTYLFPLNSRLLWQPDETRYAEISREMVVSGNWIVPHMLDIRYFEKPIAGYWINNVSQLIFGHTNFAVRFGSVISILLSTLLVYLLARMMWRNRQVAFVSSLIYLSMFLVFSVGTYSVLDPMLALWITASMVCCFWALKATTVKTRILAWITLGLACGMAFMTKGFLALAIPVIVMIPITLHQKQFTQMLLYGLLAVFSAALISLPWALAVAKAEPDYWHYFFWVEHIQRFSGEDAQHSSPFWYYIPVVLLGVIPWLGLLPGALIGAWKKRRKRPELFFLFCWFVIPFLFFSIAKGKLPTYMLPFMAPLAMLMAKYGVDCARKFRMKALRINGYINIFIGVAAVIAILVIQLVSSKPIYMPYEWSKWVLAIVAFSLWGIIGYLCSTLNGKHWLWAASCSLGVSLCIGQAIPNSSVDGKLPQEFIRQNINTLNASKYIVSNSVGIGAGLAWELQRSDIYLYERTGELTYGIREYPDSQHKLIKPDNFAQWLEQARKEGNVSVVITFKDPKKLAQLPRPEELVTNHRVAILTYEKRN</sequence>
<protein>
    <recommendedName>
        <fullName evidence="5 19">Undecaprenyl phosphate-alpha-4-amino-4-deoxy-L-arabinose arabinosyl transferase</fullName>
        <ecNumber evidence="4 19">2.4.2.43</ecNumber>
    </recommendedName>
    <alternativeName>
        <fullName evidence="19">4-amino-4-deoxy-L-arabinose lipid A transferase</fullName>
    </alternativeName>
    <alternativeName>
        <fullName evidence="19">Lipid IV(A) 4-amino-4-deoxy-L-arabinosyltransferase</fullName>
    </alternativeName>
    <alternativeName>
        <fullName evidence="19">Undecaprenyl phosphate-alpha-L-Ara4N transferase</fullName>
    </alternativeName>
</protein>
<keyword evidence="7 19" id="KW-0444">Lipid biosynthesis</keyword>
<dbReference type="GO" id="GO:0009103">
    <property type="term" value="P:lipopolysaccharide biosynthetic process"/>
    <property type="evidence" value="ECO:0007669"/>
    <property type="project" value="UniProtKB-KW"/>
</dbReference>
<dbReference type="GO" id="GO:0009245">
    <property type="term" value="P:lipid A biosynthetic process"/>
    <property type="evidence" value="ECO:0007669"/>
    <property type="project" value="UniProtKB-UniRule"/>
</dbReference>
<evidence type="ECO:0000256" key="1">
    <source>
        <dbReference type="ARBA" id="ARBA00004429"/>
    </source>
</evidence>
<evidence type="ECO:0000256" key="11">
    <source>
        <dbReference type="ARBA" id="ARBA00022679"/>
    </source>
</evidence>
<dbReference type="GO" id="GO:0103015">
    <property type="term" value="F:4-amino-4-deoxy-L-arabinose transferase activity"/>
    <property type="evidence" value="ECO:0007669"/>
    <property type="project" value="UniProtKB-EC"/>
</dbReference>
<dbReference type="GO" id="GO:0005886">
    <property type="term" value="C:plasma membrane"/>
    <property type="evidence" value="ECO:0007669"/>
    <property type="project" value="UniProtKB-SubCell"/>
</dbReference>
<dbReference type="GO" id="GO:0006493">
    <property type="term" value="P:protein O-linked glycosylation"/>
    <property type="evidence" value="ECO:0007669"/>
    <property type="project" value="InterPro"/>
</dbReference>
<evidence type="ECO:0000256" key="16">
    <source>
        <dbReference type="ARBA" id="ARBA00023136"/>
    </source>
</evidence>
<dbReference type="InterPro" id="IPR003342">
    <property type="entry name" value="ArnT-like_N"/>
</dbReference>
<feature type="transmembrane region" description="Helical" evidence="19">
    <location>
        <begin position="352"/>
        <end position="371"/>
    </location>
</feature>
<comment type="caution">
    <text evidence="19">Lacks conserved residue(s) required for the propagation of feature annotation.</text>
</comment>
<dbReference type="GO" id="GO:0010041">
    <property type="term" value="P:response to iron(III) ion"/>
    <property type="evidence" value="ECO:0007669"/>
    <property type="project" value="TreeGrafter"/>
</dbReference>
<keyword evidence="13 19" id="KW-0448">Lipopolysaccharide biosynthesis</keyword>
<dbReference type="UniPathway" id="UPA00037"/>
<keyword evidence="6 19" id="KW-1003">Cell membrane</keyword>
<dbReference type="NCBIfam" id="NF009784">
    <property type="entry name" value="PRK13279.1"/>
    <property type="match status" value="1"/>
</dbReference>
<dbReference type="GO" id="GO:0000030">
    <property type="term" value="F:mannosyltransferase activity"/>
    <property type="evidence" value="ECO:0007669"/>
    <property type="project" value="InterPro"/>
</dbReference>
<keyword evidence="14 19" id="KW-1133">Transmembrane helix</keyword>
<evidence type="ECO:0000256" key="17">
    <source>
        <dbReference type="ARBA" id="ARBA00025446"/>
    </source>
</evidence>
<feature type="transmembrane region" description="Helical" evidence="19">
    <location>
        <begin position="166"/>
        <end position="196"/>
    </location>
</feature>
<feature type="transmembrane region" description="Helical" evidence="19">
    <location>
        <begin position="261"/>
        <end position="284"/>
    </location>
</feature>
<comment type="similarity">
    <text evidence="3 19">Belongs to the glycosyltransferase 83 family.</text>
</comment>
<gene>
    <name evidence="21" type="primary">arnT_1</name>
    <name evidence="19" type="synonym">arnT</name>
    <name evidence="21" type="ORF">BN1804_00107</name>
</gene>
<feature type="transmembrane region" description="Helical" evidence="19">
    <location>
        <begin position="319"/>
        <end position="340"/>
    </location>
</feature>
<comment type="catalytic activity">
    <reaction evidence="18 19">
        <text>4-amino-4-deoxy-alpha-L-arabinopyranosyl di-trans,octa-cis-undecaprenyl phosphate + lipid IVA = lipid IIA + di-trans,octa-cis-undecaprenyl phosphate.</text>
        <dbReference type="EC" id="2.4.2.43"/>
    </reaction>
</comment>
<comment type="subcellular location">
    <subcellularLocation>
        <location evidence="1">Cell inner membrane</location>
        <topology evidence="1">Multi-pass membrane protein</topology>
    </subcellularLocation>
    <subcellularLocation>
        <location evidence="19">Cell membrane</location>
        <topology evidence="19">Multi-pass membrane protein</topology>
    </subcellularLocation>
</comment>
<evidence type="ECO:0000313" key="21">
    <source>
        <dbReference type="EMBL" id="CRL58939.1"/>
    </source>
</evidence>
<feature type="transmembrane region" description="Helical" evidence="19">
    <location>
        <begin position="208"/>
        <end position="228"/>
    </location>
</feature>
<keyword evidence="16 19" id="KW-0472">Membrane</keyword>
<dbReference type="RefSeq" id="WP_072062574.1">
    <property type="nucleotide sequence ID" value="NZ_CAXOKJ010000001.1"/>
</dbReference>